<keyword evidence="3" id="KW-1185">Reference proteome</keyword>
<evidence type="ECO:0000313" key="2">
    <source>
        <dbReference type="EMBL" id="CAA7267736.1"/>
    </source>
</evidence>
<dbReference type="AlphaFoldDB" id="A0A8S0WWU6"/>
<gene>
    <name evidence="2" type="ORF">AAE3_LOCUS9922</name>
</gene>
<dbReference type="EMBL" id="CACVBS010000062">
    <property type="protein sequence ID" value="CAA7267736.1"/>
    <property type="molecule type" value="Genomic_DNA"/>
</dbReference>
<evidence type="ECO:0000256" key="1">
    <source>
        <dbReference type="SAM" id="MobiDB-lite"/>
    </source>
</evidence>
<protein>
    <submittedName>
        <fullName evidence="2">Uncharacterized protein</fullName>
    </submittedName>
</protein>
<sequence>MRIFRSFCLVAYWNKQAAAKQCWEKPPSEPRRSSHTVTSLALPALSSSAPPSRAARLRAFRTALDRSNCPTRRPAPALRSVPPSVRRRPLSPPCPNLSRSARWRRDNNRTDATTTRQRRRQATTKEEEPLPFYNPEHKSQVPNSVTEKTGSDARRSSTKIEHQYVAHRGRRQWRQSEAQYEALRCSTTDGHEVHHLRAPSPYAVPSSFLGGMSGAQYIDLLPVSTIIFHSPALKSCSEISKAMLRLPVTSPSPNALSSAGSPHAKGQELSFPSSLPPPATTLALRHQNTKPS</sequence>
<comment type="caution">
    <text evidence="2">The sequence shown here is derived from an EMBL/GenBank/DDBJ whole genome shotgun (WGS) entry which is preliminary data.</text>
</comment>
<dbReference type="Proteomes" id="UP000467700">
    <property type="component" value="Unassembled WGS sequence"/>
</dbReference>
<feature type="region of interest" description="Disordered" evidence="1">
    <location>
        <begin position="251"/>
        <end position="292"/>
    </location>
</feature>
<accession>A0A8S0WWU6</accession>
<proteinExistence type="predicted"/>
<evidence type="ECO:0000313" key="3">
    <source>
        <dbReference type="Proteomes" id="UP000467700"/>
    </source>
</evidence>
<feature type="compositionally biased region" description="Basic and acidic residues" evidence="1">
    <location>
        <begin position="149"/>
        <end position="158"/>
    </location>
</feature>
<reference evidence="2 3" key="1">
    <citation type="submission" date="2020-01" db="EMBL/GenBank/DDBJ databases">
        <authorList>
            <person name="Gupta K D."/>
        </authorList>
    </citation>
    <scope>NUCLEOTIDE SEQUENCE [LARGE SCALE GENOMIC DNA]</scope>
</reference>
<feature type="region of interest" description="Disordered" evidence="1">
    <location>
        <begin position="67"/>
        <end position="158"/>
    </location>
</feature>
<name>A0A8S0WWU6_CYCAE</name>
<feature type="compositionally biased region" description="Polar residues" evidence="1">
    <location>
        <begin position="251"/>
        <end position="260"/>
    </location>
</feature>
<organism evidence="2 3">
    <name type="scientific">Cyclocybe aegerita</name>
    <name type="common">Black poplar mushroom</name>
    <name type="synonym">Agrocybe aegerita</name>
    <dbReference type="NCBI Taxonomy" id="1973307"/>
    <lineage>
        <taxon>Eukaryota</taxon>
        <taxon>Fungi</taxon>
        <taxon>Dikarya</taxon>
        <taxon>Basidiomycota</taxon>
        <taxon>Agaricomycotina</taxon>
        <taxon>Agaricomycetes</taxon>
        <taxon>Agaricomycetidae</taxon>
        <taxon>Agaricales</taxon>
        <taxon>Agaricineae</taxon>
        <taxon>Bolbitiaceae</taxon>
        <taxon>Cyclocybe</taxon>
    </lineage>
</organism>